<comment type="caution">
    <text evidence="1">The sequence shown here is derived from an EMBL/GenBank/DDBJ whole genome shotgun (WGS) entry which is preliminary data.</text>
</comment>
<protein>
    <submittedName>
        <fullName evidence="1">Uncharacterized protein</fullName>
    </submittedName>
</protein>
<accession>A0ABS4L1W0</accession>
<proteinExistence type="predicted"/>
<evidence type="ECO:0000313" key="1">
    <source>
        <dbReference type="EMBL" id="MBP2036262.1"/>
    </source>
</evidence>
<keyword evidence="2" id="KW-1185">Reference proteome</keyword>
<organism evidence="1 2">
    <name type="scientific">Streptomyces avidinii</name>
    <dbReference type="NCBI Taxonomy" id="1895"/>
    <lineage>
        <taxon>Bacteria</taxon>
        <taxon>Bacillati</taxon>
        <taxon>Actinomycetota</taxon>
        <taxon>Actinomycetes</taxon>
        <taxon>Kitasatosporales</taxon>
        <taxon>Streptomycetaceae</taxon>
        <taxon>Streptomyces</taxon>
    </lineage>
</organism>
<sequence length="265" mass="29030">MQLEQAVAATSALTTLIAVPATLLAAHWTRRSADRAAHATALAGFDQSQAAVAAAQLHERAGREQSLEDARRSAYAEFLSAADVLVRIITKLPEVPGPARRELLDQKATAVVQARAGVAVLGPPAVLGQAEEVAEQCARLEQLALRRAVLRSAISALEEAWCPRNAEFCQDPHHTSAYLAWELLDRWGRLEEEERWEELDFLEFCLQESHALDAEQVSQVLEVANSVACWDEMIGGFLRDPLLERFQAVRGDFVDVAYGSHGLVA</sequence>
<dbReference type="Proteomes" id="UP001519310">
    <property type="component" value="Unassembled WGS sequence"/>
</dbReference>
<name>A0ABS4L1W0_STRAV</name>
<dbReference type="EMBL" id="JAGGLQ010000003">
    <property type="protein sequence ID" value="MBP2036262.1"/>
    <property type="molecule type" value="Genomic_DNA"/>
</dbReference>
<reference evidence="1 2" key="1">
    <citation type="submission" date="2021-03" db="EMBL/GenBank/DDBJ databases">
        <title>Genomic Encyclopedia of Type Strains, Phase IV (KMG-IV): sequencing the most valuable type-strain genomes for metagenomic binning, comparative biology and taxonomic classification.</title>
        <authorList>
            <person name="Goeker M."/>
        </authorList>
    </citation>
    <scope>NUCLEOTIDE SEQUENCE [LARGE SCALE GENOMIC DNA]</scope>
    <source>
        <strain evidence="1 2">DSM 40526</strain>
    </source>
</reference>
<evidence type="ECO:0000313" key="2">
    <source>
        <dbReference type="Proteomes" id="UP001519310"/>
    </source>
</evidence>
<gene>
    <name evidence="1" type="ORF">J2Z77_002053</name>
</gene>